<accession>A0A1D2LGS4</accession>
<dbReference type="Gene3D" id="3.90.550.10">
    <property type="entry name" value="Spore Coat Polysaccharide Biosynthesis Protein SpsA, Chain A"/>
    <property type="match status" value="1"/>
</dbReference>
<dbReference type="EC" id="2.7.7.23" evidence="20"/>
<evidence type="ECO:0000256" key="7">
    <source>
        <dbReference type="ARBA" id="ARBA00022679"/>
    </source>
</evidence>
<dbReference type="SUPFAM" id="SSF51161">
    <property type="entry name" value="Trimeric LpxA-like enzymes"/>
    <property type="match status" value="1"/>
</dbReference>
<dbReference type="InterPro" id="IPR001451">
    <property type="entry name" value="Hexapep"/>
</dbReference>
<dbReference type="GO" id="GO:0009252">
    <property type="term" value="P:peptidoglycan biosynthetic process"/>
    <property type="evidence" value="ECO:0007669"/>
    <property type="project" value="UniProtKB-UniRule"/>
</dbReference>
<feature type="region of interest" description="Linker" evidence="20">
    <location>
        <begin position="231"/>
        <end position="251"/>
    </location>
</feature>
<feature type="binding site" evidence="20">
    <location>
        <position position="366"/>
    </location>
    <ligand>
        <name>UDP-N-acetyl-alpha-D-glucosamine</name>
        <dbReference type="ChEBI" id="CHEBI:57705"/>
    </ligand>
</feature>
<evidence type="ECO:0000256" key="12">
    <source>
        <dbReference type="ARBA" id="ARBA00022960"/>
    </source>
</evidence>
<dbReference type="UniPathway" id="UPA00973"/>
<evidence type="ECO:0000256" key="17">
    <source>
        <dbReference type="ARBA" id="ARBA00048247"/>
    </source>
</evidence>
<feature type="binding site" evidence="20">
    <location>
        <begin position="78"/>
        <end position="79"/>
    </location>
    <ligand>
        <name>UDP-N-acetyl-alpha-D-glucosamine</name>
        <dbReference type="ChEBI" id="CHEBI:57705"/>
    </ligand>
</feature>
<dbReference type="PROSITE" id="PS00101">
    <property type="entry name" value="HEXAPEP_TRANSFERASES"/>
    <property type="match status" value="1"/>
</dbReference>
<evidence type="ECO:0000313" key="24">
    <source>
        <dbReference type="Proteomes" id="UP000243591"/>
    </source>
</evidence>
<dbReference type="InterPro" id="IPR011004">
    <property type="entry name" value="Trimer_LpxA-like_sf"/>
</dbReference>
<evidence type="ECO:0000259" key="22">
    <source>
        <dbReference type="Pfam" id="PF24894"/>
    </source>
</evidence>
<feature type="binding site" evidence="20">
    <location>
        <begin position="9"/>
        <end position="12"/>
    </location>
    <ligand>
        <name>UDP-N-acetyl-alpha-D-glucosamine</name>
        <dbReference type="ChEBI" id="CHEBI:57705"/>
    </ligand>
</feature>
<dbReference type="GO" id="GO:0008360">
    <property type="term" value="P:regulation of cell shape"/>
    <property type="evidence" value="ECO:0007669"/>
    <property type="project" value="UniProtKB-KW"/>
</dbReference>
<evidence type="ECO:0000256" key="20">
    <source>
        <dbReference type="HAMAP-Rule" id="MF_01631"/>
    </source>
</evidence>
<dbReference type="InterPro" id="IPR050065">
    <property type="entry name" value="GlmU-like"/>
</dbReference>
<evidence type="ECO:0000256" key="16">
    <source>
        <dbReference type="ARBA" id="ARBA00023316"/>
    </source>
</evidence>
<evidence type="ECO:0000256" key="13">
    <source>
        <dbReference type="ARBA" id="ARBA00022984"/>
    </source>
</evidence>
<dbReference type="InterPro" id="IPR056818">
    <property type="entry name" value="GlmU/GlgC-like_hexapep"/>
</dbReference>
<evidence type="ECO:0000259" key="21">
    <source>
        <dbReference type="Pfam" id="PF00483"/>
    </source>
</evidence>
<evidence type="ECO:0000256" key="6">
    <source>
        <dbReference type="ARBA" id="ARBA00022490"/>
    </source>
</evidence>
<gene>
    <name evidence="20 23" type="primary">glmU</name>
    <name evidence="23" type="ORF">CNY62_06160</name>
</gene>
<feature type="binding site" evidence="20">
    <location>
        <position position="170"/>
    </location>
    <ligand>
        <name>UDP-N-acetyl-alpha-D-glucosamine</name>
        <dbReference type="ChEBI" id="CHEBI:57705"/>
    </ligand>
</feature>
<evidence type="ECO:0000256" key="3">
    <source>
        <dbReference type="ARBA" id="ARBA00005208"/>
    </source>
</evidence>
<dbReference type="InterPro" id="IPR029044">
    <property type="entry name" value="Nucleotide-diphossugar_trans"/>
</dbReference>
<dbReference type="InterPro" id="IPR005835">
    <property type="entry name" value="NTP_transferase_dom"/>
</dbReference>
<keyword evidence="16 20" id="KW-0961">Cell wall biogenesis/degradation</keyword>
<protein>
    <recommendedName>
        <fullName evidence="20">Bifunctional protein GlmU</fullName>
    </recommendedName>
    <domain>
        <recommendedName>
            <fullName evidence="20">UDP-N-acetylglucosamine pyrophosphorylase</fullName>
            <ecNumber evidence="20">2.7.7.23</ecNumber>
        </recommendedName>
        <alternativeName>
            <fullName evidence="20">N-acetylglucosamine-1-phosphate uridyltransferase</fullName>
        </alternativeName>
    </domain>
    <domain>
        <recommendedName>
            <fullName evidence="20">Glucosamine-1-phosphate N-acetyltransferase</fullName>
            <ecNumber evidence="20">2.3.1.157</ecNumber>
        </recommendedName>
    </domain>
</protein>
<feature type="active site" description="Proton acceptor" evidence="20">
    <location>
        <position position="363"/>
    </location>
</feature>
<keyword evidence="15 20" id="KW-0012">Acyltransferase</keyword>
<dbReference type="GO" id="GO:0006048">
    <property type="term" value="P:UDP-N-acetylglucosamine biosynthetic process"/>
    <property type="evidence" value="ECO:0007669"/>
    <property type="project" value="UniProtKB-UniPathway"/>
</dbReference>
<feature type="binding site" evidence="20">
    <location>
        <position position="423"/>
    </location>
    <ligand>
        <name>acetyl-CoA</name>
        <dbReference type="ChEBI" id="CHEBI:57288"/>
    </ligand>
</feature>
<dbReference type="GO" id="GO:0071555">
    <property type="term" value="P:cell wall organization"/>
    <property type="evidence" value="ECO:0007669"/>
    <property type="project" value="UniProtKB-KW"/>
</dbReference>
<evidence type="ECO:0000313" key="23">
    <source>
        <dbReference type="EMBL" id="ATF26020.1"/>
    </source>
</evidence>
<dbReference type="GO" id="GO:0000902">
    <property type="term" value="P:cell morphogenesis"/>
    <property type="evidence" value="ECO:0007669"/>
    <property type="project" value="UniProtKB-UniRule"/>
</dbReference>
<dbReference type="PANTHER" id="PTHR43584:SF3">
    <property type="entry name" value="BIFUNCTIONAL PROTEIN GLMU"/>
    <property type="match status" value="1"/>
</dbReference>
<keyword evidence="11 20" id="KW-0460">Magnesium</keyword>
<dbReference type="EC" id="2.3.1.157" evidence="20"/>
<keyword evidence="8 20" id="KW-0548">Nucleotidyltransferase</keyword>
<feature type="domain" description="Nucleotidyl transferase" evidence="21">
    <location>
        <begin position="6"/>
        <end position="219"/>
    </location>
</feature>
<feature type="binding site" evidence="20">
    <location>
        <position position="228"/>
    </location>
    <ligand>
        <name>Mg(2+)</name>
        <dbReference type="ChEBI" id="CHEBI:18420"/>
    </ligand>
</feature>
<sequence>MPNHYAIVLAAGQGTRMKSKLYKVLHPVCGKPMVEHVVEQINHLNVDEIVTVVGHGAEAVEAHLKENSSFVQQTEQLGTAHAVMQARPLLEDKEGITLVLCGDTPLLTSDTLSELIMYHNEKKAKATVLTAVTENPTGYGRIVRSDLGIVEQIVEQKDATDQIKAIKEINTGTFCFDNKALFAALQKVTNDNAQEEFYLTDVIGILREQNEVVAAYSMHDFSESLGVNDRVALAEAQRLMQKRINIKHMQQGVSILDPLTTHIGSDVVIGADTIIEPGVRLKGHTVIGEDCVISGDTEIIDSTIGDKVVIRSSSIEESVVGNEVQVGPYAHLRPQSKLGDTVKIGNFVEVKNATIDQGSKIPHLSYIGDADVGQDVNIGCGSITVNYDGTNKHRTSIGDHVFVGCNSNLLAPVTIESHSFIAAGSTITKNVPEHALAIARARQTNKEGYAKKFGYSKK</sequence>
<name>A0A1D2LGS4_BROTH</name>
<dbReference type="Proteomes" id="UP000243591">
    <property type="component" value="Chromosome"/>
</dbReference>
<dbReference type="CDD" id="cd02540">
    <property type="entry name" value="GT2_GlmU_N_bac"/>
    <property type="match status" value="1"/>
</dbReference>
<dbReference type="GO" id="GO:0019134">
    <property type="term" value="F:glucosamine-1-phosphate N-acetyltransferase activity"/>
    <property type="evidence" value="ECO:0007669"/>
    <property type="project" value="UniProtKB-UniRule"/>
</dbReference>
<keyword evidence="10 20" id="KW-0677">Repeat</keyword>
<dbReference type="GO" id="GO:0003977">
    <property type="term" value="F:UDP-N-acetylglucosamine diphosphorylase activity"/>
    <property type="evidence" value="ECO:0007669"/>
    <property type="project" value="UniProtKB-UniRule"/>
</dbReference>
<dbReference type="GO" id="GO:0009245">
    <property type="term" value="P:lipid A biosynthetic process"/>
    <property type="evidence" value="ECO:0007669"/>
    <property type="project" value="UniProtKB-UniRule"/>
</dbReference>
<comment type="pathway">
    <text evidence="20">Bacterial outer membrane biogenesis; LPS lipid A biosynthesis.</text>
</comment>
<feature type="binding site" evidence="20">
    <location>
        <begin position="386"/>
        <end position="387"/>
    </location>
    <ligand>
        <name>acetyl-CoA</name>
        <dbReference type="ChEBI" id="CHEBI:57288"/>
    </ligand>
</feature>
<dbReference type="InterPro" id="IPR005882">
    <property type="entry name" value="Bifunctional_GlmU"/>
</dbReference>
<feature type="region of interest" description="Pyrophosphorylase" evidence="20">
    <location>
        <begin position="1"/>
        <end position="230"/>
    </location>
</feature>
<dbReference type="Gene3D" id="2.160.10.10">
    <property type="entry name" value="Hexapeptide repeat proteins"/>
    <property type="match status" value="1"/>
</dbReference>
<evidence type="ECO:0000256" key="15">
    <source>
        <dbReference type="ARBA" id="ARBA00023315"/>
    </source>
</evidence>
<reference evidence="23 24" key="1">
    <citation type="submission" date="2017-09" db="EMBL/GenBank/DDBJ databases">
        <title>Complete Genome Sequences of Two Strains of the Meat Spoilage Bacterium Brochothrix thermosphacta Isolated from Ground Chicken.</title>
        <authorList>
            <person name="Paoli G.C."/>
            <person name="Wijey C."/>
            <person name="Chen C.-Y."/>
            <person name="Nguyen L."/>
            <person name="Yan X."/>
            <person name="Irwin P.L."/>
        </authorList>
    </citation>
    <scope>NUCLEOTIDE SEQUENCE [LARGE SCALE GENOMIC DNA]</scope>
    <source>
        <strain evidence="23 24">BI</strain>
    </source>
</reference>
<evidence type="ECO:0000256" key="1">
    <source>
        <dbReference type="ARBA" id="ARBA00004496"/>
    </source>
</evidence>
<dbReference type="Pfam" id="PF24894">
    <property type="entry name" value="Hexapep_GlmU"/>
    <property type="match status" value="1"/>
</dbReference>
<evidence type="ECO:0000256" key="18">
    <source>
        <dbReference type="ARBA" id="ARBA00048493"/>
    </source>
</evidence>
<evidence type="ECO:0000256" key="4">
    <source>
        <dbReference type="ARBA" id="ARBA00007707"/>
    </source>
</evidence>
<dbReference type="EMBL" id="CP023483">
    <property type="protein sequence ID" value="ATF26020.1"/>
    <property type="molecule type" value="Genomic_DNA"/>
</dbReference>
<comment type="similarity">
    <text evidence="5 20">In the N-terminal section; belongs to the N-acetylglucosamine-1-phosphate uridyltransferase family.</text>
</comment>
<keyword evidence="14 20" id="KW-0511">Multifunctional enzyme</keyword>
<feature type="binding site" evidence="20">
    <location>
        <position position="228"/>
    </location>
    <ligand>
        <name>UDP-N-acetyl-alpha-D-glucosamine</name>
        <dbReference type="ChEBI" id="CHEBI:57705"/>
    </ligand>
</feature>
<evidence type="ECO:0000256" key="5">
    <source>
        <dbReference type="ARBA" id="ARBA00007947"/>
    </source>
</evidence>
<feature type="binding site" evidence="20">
    <location>
        <position position="73"/>
    </location>
    <ligand>
        <name>UDP-N-acetyl-alpha-D-glucosamine</name>
        <dbReference type="ChEBI" id="CHEBI:57705"/>
    </ligand>
</feature>
<comment type="catalytic activity">
    <reaction evidence="17 20">
        <text>alpha-D-glucosamine 1-phosphate + acetyl-CoA = N-acetyl-alpha-D-glucosamine 1-phosphate + CoA + H(+)</text>
        <dbReference type="Rhea" id="RHEA:13725"/>
        <dbReference type="ChEBI" id="CHEBI:15378"/>
        <dbReference type="ChEBI" id="CHEBI:57287"/>
        <dbReference type="ChEBI" id="CHEBI:57288"/>
        <dbReference type="ChEBI" id="CHEBI:57776"/>
        <dbReference type="ChEBI" id="CHEBI:58516"/>
        <dbReference type="EC" id="2.3.1.157"/>
    </reaction>
</comment>
<feature type="binding site" evidence="20">
    <location>
        <position position="333"/>
    </location>
    <ligand>
        <name>UDP-N-acetyl-alpha-D-glucosamine</name>
        <dbReference type="ChEBI" id="CHEBI:57705"/>
    </ligand>
</feature>
<evidence type="ECO:0000256" key="8">
    <source>
        <dbReference type="ARBA" id="ARBA00022695"/>
    </source>
</evidence>
<dbReference type="CDD" id="cd03353">
    <property type="entry name" value="LbH_GlmU_C"/>
    <property type="match status" value="1"/>
</dbReference>
<dbReference type="AlphaFoldDB" id="A0A1D2LGS4"/>
<evidence type="ECO:0000256" key="11">
    <source>
        <dbReference type="ARBA" id="ARBA00022842"/>
    </source>
</evidence>
<keyword evidence="6 20" id="KW-0963">Cytoplasm</keyword>
<organism evidence="23 24">
    <name type="scientific">Brochothrix thermosphacta</name>
    <name type="common">Microbacterium thermosphactum</name>
    <dbReference type="NCBI Taxonomy" id="2756"/>
    <lineage>
        <taxon>Bacteria</taxon>
        <taxon>Bacillati</taxon>
        <taxon>Bacillota</taxon>
        <taxon>Bacilli</taxon>
        <taxon>Bacillales</taxon>
        <taxon>Listeriaceae</taxon>
        <taxon>Brochothrix</taxon>
    </lineage>
</organism>
<feature type="binding site" evidence="20">
    <location>
        <position position="351"/>
    </location>
    <ligand>
        <name>UDP-N-acetyl-alpha-D-glucosamine</name>
        <dbReference type="ChEBI" id="CHEBI:57705"/>
    </ligand>
</feature>
<feature type="binding site" evidence="20">
    <location>
        <position position="103"/>
    </location>
    <ligand>
        <name>Mg(2+)</name>
        <dbReference type="ChEBI" id="CHEBI:18420"/>
    </ligand>
</feature>
<dbReference type="InterPro" id="IPR018357">
    <property type="entry name" value="Hexapep_transf_CS"/>
</dbReference>
<dbReference type="UniPathway" id="UPA00113">
    <property type="reaction ID" value="UER00532"/>
</dbReference>
<dbReference type="GO" id="GO:0005737">
    <property type="term" value="C:cytoplasm"/>
    <property type="evidence" value="ECO:0007669"/>
    <property type="project" value="UniProtKB-SubCell"/>
</dbReference>
<evidence type="ECO:0000256" key="2">
    <source>
        <dbReference type="ARBA" id="ARBA00005166"/>
    </source>
</evidence>
<dbReference type="GO" id="GO:0016020">
    <property type="term" value="C:membrane"/>
    <property type="evidence" value="ECO:0007669"/>
    <property type="project" value="GOC"/>
</dbReference>
<dbReference type="Pfam" id="PF00132">
    <property type="entry name" value="Hexapep"/>
    <property type="match status" value="1"/>
</dbReference>
<dbReference type="GO" id="GO:0000287">
    <property type="term" value="F:magnesium ion binding"/>
    <property type="evidence" value="ECO:0007669"/>
    <property type="project" value="UniProtKB-UniRule"/>
</dbReference>
<comment type="pathway">
    <text evidence="3 20">Nucleotide-sugar biosynthesis; UDP-N-acetyl-alpha-D-glucosamine biosynthesis; UDP-N-acetyl-alpha-D-glucosamine from N-acetyl-alpha-D-glucosamine 1-phosphate: step 1/1.</text>
</comment>
<dbReference type="InterPro" id="IPR038009">
    <property type="entry name" value="GlmU_C_LbH"/>
</dbReference>
<keyword evidence="13 20" id="KW-0573">Peptidoglycan synthesis</keyword>
<comment type="pathway">
    <text evidence="2 20">Nucleotide-sugar biosynthesis; UDP-N-acetyl-alpha-D-glucosamine biosynthesis; N-acetyl-alpha-D-glucosamine 1-phosphate from alpha-D-glucosamine 6-phosphate (route II): step 2/2.</text>
</comment>
<feature type="binding site" evidence="20">
    <location>
        <position position="440"/>
    </location>
    <ligand>
        <name>acetyl-CoA</name>
        <dbReference type="ChEBI" id="CHEBI:57288"/>
    </ligand>
</feature>
<feature type="binding site" evidence="20">
    <location>
        <position position="140"/>
    </location>
    <ligand>
        <name>UDP-N-acetyl-alpha-D-glucosamine</name>
        <dbReference type="ChEBI" id="CHEBI:57705"/>
    </ligand>
</feature>
<comment type="subcellular location">
    <subcellularLocation>
        <location evidence="1 20">Cytoplasm</location>
    </subcellularLocation>
</comment>
<keyword evidence="7 20" id="KW-0808">Transferase</keyword>
<proteinExistence type="inferred from homology"/>
<comment type="catalytic activity">
    <reaction evidence="18 20">
        <text>N-acetyl-alpha-D-glucosamine 1-phosphate + UTP + H(+) = UDP-N-acetyl-alpha-D-glucosamine + diphosphate</text>
        <dbReference type="Rhea" id="RHEA:13509"/>
        <dbReference type="ChEBI" id="CHEBI:15378"/>
        <dbReference type="ChEBI" id="CHEBI:33019"/>
        <dbReference type="ChEBI" id="CHEBI:46398"/>
        <dbReference type="ChEBI" id="CHEBI:57705"/>
        <dbReference type="ChEBI" id="CHEBI:57776"/>
        <dbReference type="EC" id="2.7.7.23"/>
    </reaction>
</comment>
<dbReference type="Pfam" id="PF00483">
    <property type="entry name" value="NTP_transferase"/>
    <property type="match status" value="1"/>
</dbReference>
<keyword evidence="12 20" id="KW-0133">Cell shape</keyword>
<dbReference type="NCBIfam" id="NF010934">
    <property type="entry name" value="PRK14354.1"/>
    <property type="match status" value="1"/>
</dbReference>
<evidence type="ECO:0000256" key="14">
    <source>
        <dbReference type="ARBA" id="ARBA00023268"/>
    </source>
</evidence>
<feature type="binding site" evidence="20">
    <location>
        <position position="23"/>
    </location>
    <ligand>
        <name>UDP-N-acetyl-alpha-D-glucosamine</name>
        <dbReference type="ChEBI" id="CHEBI:57705"/>
    </ligand>
</feature>
<dbReference type="RefSeq" id="WP_069119827.1">
    <property type="nucleotide sequence ID" value="NZ_CBCPIX010000003.1"/>
</dbReference>
<dbReference type="KEGG" id="bths:CNY62_06160"/>
<evidence type="ECO:0000256" key="19">
    <source>
        <dbReference type="ARBA" id="ARBA00049628"/>
    </source>
</evidence>
<dbReference type="HAMAP" id="MF_01631">
    <property type="entry name" value="GlmU"/>
    <property type="match status" value="1"/>
</dbReference>
<evidence type="ECO:0000256" key="10">
    <source>
        <dbReference type="ARBA" id="ARBA00022737"/>
    </source>
</evidence>
<feature type="domain" description="Glucose-1-phosphate adenylyltransferase/Bifunctional protein GlmU-like C-terminal hexapeptide" evidence="22">
    <location>
        <begin position="297"/>
        <end position="369"/>
    </location>
</feature>
<comment type="subunit">
    <text evidence="20">Homotrimer.</text>
</comment>
<feature type="region of interest" description="N-acetyltransferase" evidence="20">
    <location>
        <begin position="252"/>
        <end position="458"/>
    </location>
</feature>
<comment type="similarity">
    <text evidence="4 20">In the C-terminal section; belongs to the transferase hexapeptide repeat family.</text>
</comment>
<feature type="binding site" evidence="20">
    <location>
        <position position="155"/>
    </location>
    <ligand>
        <name>UDP-N-acetyl-alpha-D-glucosamine</name>
        <dbReference type="ChEBI" id="CHEBI:57705"/>
    </ligand>
</feature>
<dbReference type="PANTHER" id="PTHR43584">
    <property type="entry name" value="NUCLEOTIDYL TRANSFERASE"/>
    <property type="match status" value="1"/>
</dbReference>
<dbReference type="SUPFAM" id="SSF53448">
    <property type="entry name" value="Nucleotide-diphospho-sugar transferases"/>
    <property type="match status" value="1"/>
</dbReference>
<keyword evidence="24" id="KW-1185">Reference proteome</keyword>
<comment type="caution">
    <text evidence="20">Lacks conserved residue(s) required for the propagation of feature annotation.</text>
</comment>
<dbReference type="OrthoDB" id="9775031at2"/>
<comment type="cofactor">
    <cofactor evidence="20">
        <name>Mg(2+)</name>
        <dbReference type="ChEBI" id="CHEBI:18420"/>
    </cofactor>
    <text evidence="20">Binds 1 Mg(2+) ion per subunit.</text>
</comment>
<dbReference type="NCBIfam" id="TIGR01173">
    <property type="entry name" value="glmU"/>
    <property type="match status" value="1"/>
</dbReference>
<keyword evidence="9 20" id="KW-0479">Metal-binding</keyword>
<comment type="function">
    <text evidence="19 20">Catalyzes the last two sequential reactions in the de novo biosynthetic pathway for UDP-N-acetylglucosamine (UDP-GlcNAc). The C-terminal domain catalyzes the transfer of acetyl group from acetyl coenzyme A to glucosamine-1-phosphate (GlcN-1-P) to produce N-acetylglucosamine-1-phosphate (GlcNAc-1-P), which is converted into UDP-GlcNAc by the transfer of uridine 5-monophosphate (from uridine 5-triphosphate), a reaction catalyzed by the N-terminal domain.</text>
</comment>
<feature type="binding site" evidence="20">
    <location>
        <position position="377"/>
    </location>
    <ligand>
        <name>UDP-N-acetyl-alpha-D-glucosamine</name>
        <dbReference type="ChEBI" id="CHEBI:57705"/>
    </ligand>
</feature>
<evidence type="ECO:0000256" key="9">
    <source>
        <dbReference type="ARBA" id="ARBA00022723"/>
    </source>
</evidence>
<dbReference type="STRING" id="2756.BFR44_05645"/>